<evidence type="ECO:0000313" key="2">
    <source>
        <dbReference type="Proteomes" id="UP001154282"/>
    </source>
</evidence>
<accession>A0AAV0NM33</accession>
<dbReference type="AlphaFoldDB" id="A0AAV0NM33"/>
<sequence length="75" mass="8237">ARVYSVAADSENRALIRNSPPPVTGDAIVDRAAGEFDDRRAVVGASQLCPFCRLLVRNSTVPIRCLRFMYGVENL</sequence>
<protein>
    <submittedName>
        <fullName evidence="1">Uncharacterized protein</fullName>
    </submittedName>
</protein>
<dbReference type="EMBL" id="CAMGYJ010000008">
    <property type="protein sequence ID" value="CAI0459542.1"/>
    <property type="molecule type" value="Genomic_DNA"/>
</dbReference>
<keyword evidence="2" id="KW-1185">Reference proteome</keyword>
<reference evidence="1" key="1">
    <citation type="submission" date="2022-08" db="EMBL/GenBank/DDBJ databases">
        <authorList>
            <person name="Gutierrez-Valencia J."/>
        </authorList>
    </citation>
    <scope>NUCLEOTIDE SEQUENCE</scope>
</reference>
<feature type="non-terminal residue" evidence="1">
    <location>
        <position position="1"/>
    </location>
</feature>
<dbReference type="Proteomes" id="UP001154282">
    <property type="component" value="Unassembled WGS sequence"/>
</dbReference>
<organism evidence="1 2">
    <name type="scientific">Linum tenue</name>
    <dbReference type="NCBI Taxonomy" id="586396"/>
    <lineage>
        <taxon>Eukaryota</taxon>
        <taxon>Viridiplantae</taxon>
        <taxon>Streptophyta</taxon>
        <taxon>Embryophyta</taxon>
        <taxon>Tracheophyta</taxon>
        <taxon>Spermatophyta</taxon>
        <taxon>Magnoliopsida</taxon>
        <taxon>eudicotyledons</taxon>
        <taxon>Gunneridae</taxon>
        <taxon>Pentapetalae</taxon>
        <taxon>rosids</taxon>
        <taxon>fabids</taxon>
        <taxon>Malpighiales</taxon>
        <taxon>Linaceae</taxon>
        <taxon>Linum</taxon>
    </lineage>
</organism>
<name>A0AAV0NM33_9ROSI</name>
<comment type="caution">
    <text evidence="1">The sequence shown here is derived from an EMBL/GenBank/DDBJ whole genome shotgun (WGS) entry which is preliminary data.</text>
</comment>
<gene>
    <name evidence="1" type="ORF">LITE_LOCUS34054</name>
</gene>
<evidence type="ECO:0000313" key="1">
    <source>
        <dbReference type="EMBL" id="CAI0459542.1"/>
    </source>
</evidence>
<proteinExistence type="predicted"/>